<dbReference type="eggNOG" id="ENOG5032VH0">
    <property type="taxonomic scope" value="Bacteria"/>
</dbReference>
<gene>
    <name evidence="2" type="ORF">SSE37_25413</name>
</gene>
<dbReference type="InterPro" id="IPR053802">
    <property type="entry name" value="DUF6950"/>
</dbReference>
<evidence type="ECO:0000313" key="3">
    <source>
        <dbReference type="Proteomes" id="UP000005713"/>
    </source>
</evidence>
<reference evidence="2 3" key="1">
    <citation type="submission" date="2006-06" db="EMBL/GenBank/DDBJ databases">
        <authorList>
            <person name="Moran M.A."/>
            <person name="Ferriera S."/>
            <person name="Johnson J."/>
            <person name="Kravitz S."/>
            <person name="Beeson K."/>
            <person name="Sutton G."/>
            <person name="Rogers Y.-H."/>
            <person name="Friedman R."/>
            <person name="Frazier M."/>
            <person name="Venter J.C."/>
        </authorList>
    </citation>
    <scope>NUCLEOTIDE SEQUENCE [LARGE SCALE GENOMIC DNA]</scope>
    <source>
        <strain evidence="2 3">E-37</strain>
    </source>
</reference>
<proteinExistence type="predicted"/>
<protein>
    <recommendedName>
        <fullName evidence="1">DUF6950 domain-containing protein</fullName>
    </recommendedName>
</protein>
<comment type="caution">
    <text evidence="2">The sequence shown here is derived from an EMBL/GenBank/DDBJ whole genome shotgun (WGS) entry which is preliminary data.</text>
</comment>
<dbReference type="Proteomes" id="UP000005713">
    <property type="component" value="Unassembled WGS sequence"/>
</dbReference>
<organism evidence="2 3">
    <name type="scientific">Sagittula stellata (strain ATCC 700073 / DSM 11524 / E-37)</name>
    <dbReference type="NCBI Taxonomy" id="388399"/>
    <lineage>
        <taxon>Bacteria</taxon>
        <taxon>Pseudomonadati</taxon>
        <taxon>Pseudomonadota</taxon>
        <taxon>Alphaproteobacteria</taxon>
        <taxon>Rhodobacterales</taxon>
        <taxon>Roseobacteraceae</taxon>
        <taxon>Sagittula</taxon>
    </lineage>
</organism>
<evidence type="ECO:0000313" key="2">
    <source>
        <dbReference type="EMBL" id="EBA06009.1"/>
    </source>
</evidence>
<evidence type="ECO:0000259" key="1">
    <source>
        <dbReference type="Pfam" id="PF22262"/>
    </source>
</evidence>
<dbReference type="Pfam" id="PF22262">
    <property type="entry name" value="DUF6950"/>
    <property type="match status" value="1"/>
</dbReference>
<dbReference type="OrthoDB" id="6586924at2"/>
<dbReference type="EMBL" id="AAYA01000020">
    <property type="protein sequence ID" value="EBA06009.1"/>
    <property type="molecule type" value="Genomic_DNA"/>
</dbReference>
<feature type="domain" description="DUF6950" evidence="1">
    <location>
        <begin position="7"/>
        <end position="129"/>
    </location>
</feature>
<sequence>MKPLYVMMHRWAATPFVWGESDCCLCLADWYNHVHGKDPAAHLRGQYCDALSCQRLCGWFSDPVTVIENCLETVGGRPLIDAPALGDVGVILIRSKDDDRPLPAGAIWLGDCWGCKGPTGATTINAQATRSLAVWGIGYEG</sequence>
<keyword evidence="3" id="KW-1185">Reference proteome</keyword>
<accession>A3KA66</accession>
<name>A3KA66_SAGS3</name>
<dbReference type="RefSeq" id="WP_005863474.1">
    <property type="nucleotide sequence ID" value="NZ_AAYA01000020.1"/>
</dbReference>
<dbReference type="AlphaFoldDB" id="A3KA66"/>